<name>A0A0J9C765_9FIRM</name>
<dbReference type="GeneID" id="93161738"/>
<dbReference type="Pfam" id="PF21758">
    <property type="entry name" value="PAC_bac"/>
    <property type="match status" value="1"/>
</dbReference>
<dbReference type="EMBL" id="ADLK01000019">
    <property type="protein sequence ID" value="KMW20304.1"/>
    <property type="molecule type" value="Genomic_DNA"/>
</dbReference>
<comment type="caution">
    <text evidence="2">The sequence shown here is derived from an EMBL/GenBank/DDBJ whole genome shotgun (WGS) entry which is preliminary data.</text>
</comment>
<dbReference type="RefSeq" id="WP_007860857.1">
    <property type="nucleotide sequence ID" value="NZ_KQ235877.1"/>
</dbReference>
<reference evidence="2 3" key="1">
    <citation type="submission" date="2011-04" db="EMBL/GenBank/DDBJ databases">
        <title>The Genome Sequence of Clostridium citroniae WAL-19142.</title>
        <authorList>
            <consortium name="The Broad Institute Genome Sequencing Platform"/>
            <person name="Earl A."/>
            <person name="Ward D."/>
            <person name="Feldgarden M."/>
            <person name="Gevers D."/>
            <person name="Warren Y.A."/>
            <person name="Tyrrell K.L."/>
            <person name="Citron D.M."/>
            <person name="Goldstein E.J."/>
            <person name="Daigneault M."/>
            <person name="Allen-Vercoe E."/>
            <person name="Young S.K."/>
            <person name="Zeng Q."/>
            <person name="Gargeya S."/>
            <person name="Fitzgerald M."/>
            <person name="Haas B."/>
            <person name="Abouelleil A."/>
            <person name="Alvarado L."/>
            <person name="Arachchi H.M."/>
            <person name="Berlin A."/>
            <person name="Brown A."/>
            <person name="Chapman S.B."/>
            <person name="Chen Z."/>
            <person name="Dunbar C."/>
            <person name="Freedman E."/>
            <person name="Gearin G."/>
            <person name="Gellesch M."/>
            <person name="Goldberg J."/>
            <person name="Griggs A."/>
            <person name="Gujja S."/>
            <person name="Heilman E.R."/>
            <person name="Heiman D."/>
            <person name="Howarth C."/>
            <person name="Larson L."/>
            <person name="Lui A."/>
            <person name="MacDonald P.J."/>
            <person name="Mehta T."/>
            <person name="Montmayeur A."/>
            <person name="Murphy C."/>
            <person name="Neiman D."/>
            <person name="Pearson M."/>
            <person name="Priest M."/>
            <person name="Roberts A."/>
            <person name="Saif S."/>
            <person name="Shea T."/>
            <person name="Shenoy N."/>
            <person name="Sisk P."/>
            <person name="Stolte C."/>
            <person name="Sykes S."/>
            <person name="White J."/>
            <person name="Yandava C."/>
            <person name="Wortman J."/>
            <person name="Nusbaum C."/>
            <person name="Birren B."/>
        </authorList>
    </citation>
    <scope>NUCLEOTIDE SEQUENCE [LARGE SCALE GENOMIC DNA]</scope>
    <source>
        <strain evidence="2 3">WAL-19142</strain>
    </source>
</reference>
<sequence>MEKNMERELTITKTITFSHVRGTITARAFRLDEGAVILVTGGTRTHVGAFSRAVPGQETMTIQFPGHRDGVISGHWAEEISRLLKEPVTVECGIHFDDLSGDEIQMILGLCGEMLESLCRCWNP</sequence>
<accession>A0A0J9C765</accession>
<protein>
    <recommendedName>
        <fullName evidence="1">Prenylated flavin chaperone LpdD-like domain-containing protein</fullName>
    </recommendedName>
</protein>
<organism evidence="2 3">
    <name type="scientific">[Clostridium] citroniae WAL-19142</name>
    <dbReference type="NCBI Taxonomy" id="742734"/>
    <lineage>
        <taxon>Bacteria</taxon>
        <taxon>Bacillati</taxon>
        <taxon>Bacillota</taxon>
        <taxon>Clostridia</taxon>
        <taxon>Lachnospirales</taxon>
        <taxon>Lachnospiraceae</taxon>
        <taxon>Enterocloster</taxon>
    </lineage>
</organism>
<dbReference type="PATRIC" id="fig|742734.4.peg.2495"/>
<proteinExistence type="predicted"/>
<dbReference type="Proteomes" id="UP000037392">
    <property type="component" value="Unassembled WGS sequence"/>
</dbReference>
<dbReference type="InterPro" id="IPR048844">
    <property type="entry name" value="LpdD_chaperone-like"/>
</dbReference>
<evidence type="ECO:0000259" key="1">
    <source>
        <dbReference type="Pfam" id="PF21758"/>
    </source>
</evidence>
<dbReference type="OrthoDB" id="5878625at2"/>
<dbReference type="AlphaFoldDB" id="A0A0J9C765"/>
<evidence type="ECO:0000313" key="3">
    <source>
        <dbReference type="Proteomes" id="UP000037392"/>
    </source>
</evidence>
<evidence type="ECO:0000313" key="2">
    <source>
        <dbReference type="EMBL" id="KMW20304.1"/>
    </source>
</evidence>
<gene>
    <name evidence="2" type="ORF">HMPREF9470_02319</name>
</gene>
<feature type="domain" description="Prenylated flavin chaperone LpdD-like" evidence="1">
    <location>
        <begin position="22"/>
        <end position="120"/>
    </location>
</feature>